<dbReference type="GO" id="GO:0004134">
    <property type="term" value="F:4-alpha-glucanotransferase activity"/>
    <property type="evidence" value="ECO:0007669"/>
    <property type="project" value="InterPro"/>
</dbReference>
<evidence type="ECO:0000259" key="7">
    <source>
        <dbReference type="PROSITE" id="PS50950"/>
    </source>
</evidence>
<evidence type="ECO:0000256" key="2">
    <source>
        <dbReference type="ARBA" id="ARBA00022771"/>
    </source>
</evidence>
<evidence type="ECO:0000256" key="4">
    <source>
        <dbReference type="ARBA" id="ARBA00023125"/>
    </source>
</evidence>
<dbReference type="SUPFAM" id="SSF57716">
    <property type="entry name" value="Glucocorticoid receptor-like (DNA-binding domain)"/>
    <property type="match status" value="1"/>
</dbReference>
<dbReference type="InterPro" id="IPR010401">
    <property type="entry name" value="AGL/Gdb1"/>
</dbReference>
<dbReference type="GO" id="GO:0008270">
    <property type="term" value="F:zinc ion binding"/>
    <property type="evidence" value="ECO:0007669"/>
    <property type="project" value="UniProtKB-KW"/>
</dbReference>
<dbReference type="SMART" id="SM00692">
    <property type="entry name" value="DM3"/>
    <property type="match status" value="1"/>
</dbReference>
<evidence type="ECO:0000313" key="9">
    <source>
        <dbReference type="Proteomes" id="UP000821853"/>
    </source>
</evidence>
<dbReference type="Pfam" id="PF05485">
    <property type="entry name" value="THAP"/>
    <property type="match status" value="1"/>
</dbReference>
<evidence type="ECO:0000256" key="3">
    <source>
        <dbReference type="ARBA" id="ARBA00022833"/>
    </source>
</evidence>
<dbReference type="AlphaFoldDB" id="A0A9J6FW19"/>
<dbReference type="Pfam" id="PF14702">
    <property type="entry name" value="hGDE_central"/>
    <property type="match status" value="1"/>
</dbReference>
<dbReference type="PROSITE" id="PS50950">
    <property type="entry name" value="ZF_THAP"/>
    <property type="match status" value="1"/>
</dbReference>
<dbReference type="EMBL" id="JABSTR010000004">
    <property type="protein sequence ID" value="KAH9366529.1"/>
    <property type="molecule type" value="Genomic_DNA"/>
</dbReference>
<name>A0A9J6FW19_HAELO</name>
<dbReference type="OrthoDB" id="6509764at2759"/>
<evidence type="ECO:0000313" key="8">
    <source>
        <dbReference type="EMBL" id="KAH9366529.1"/>
    </source>
</evidence>
<proteinExistence type="predicted"/>
<dbReference type="VEuPathDB" id="VectorBase:HLOH_058459"/>
<keyword evidence="2 5" id="KW-0863">Zinc-finger</keyword>
<organism evidence="8 9">
    <name type="scientific">Haemaphysalis longicornis</name>
    <name type="common">Bush tick</name>
    <dbReference type="NCBI Taxonomy" id="44386"/>
    <lineage>
        <taxon>Eukaryota</taxon>
        <taxon>Metazoa</taxon>
        <taxon>Ecdysozoa</taxon>
        <taxon>Arthropoda</taxon>
        <taxon>Chelicerata</taxon>
        <taxon>Arachnida</taxon>
        <taxon>Acari</taxon>
        <taxon>Parasitiformes</taxon>
        <taxon>Ixodida</taxon>
        <taxon>Ixodoidea</taxon>
        <taxon>Ixodidae</taxon>
        <taxon>Haemaphysalinae</taxon>
        <taxon>Haemaphysalis</taxon>
    </lineage>
</organism>
<dbReference type="PANTHER" id="PTHR10569:SF2">
    <property type="entry name" value="GLYCOGEN DEBRANCHING ENZYME"/>
    <property type="match status" value="1"/>
</dbReference>
<keyword evidence="1" id="KW-0479">Metal-binding</keyword>
<dbReference type="Proteomes" id="UP000821853">
    <property type="component" value="Chromosome 2"/>
</dbReference>
<feature type="domain" description="THAP-type" evidence="7">
    <location>
        <begin position="138"/>
        <end position="220"/>
    </location>
</feature>
<sequence>MEKRVNPLEASQVAVQDIRRHLAHMGYIPQELGPAVAVEGEEDIASICQALSLADINRILFRSDPEERAEGHGGGTYCFPRYGSLVYCGLQGVASVLSDIRLKNDLGHSVCDNLRAGDWLMDYITNRLAQERTTLKVLMAYCCVPCCRSDSRSKLPGISFHEIPADEALRQHWIKAIRRDDWEPNTNSNYSRVCSRHFAETEFTEGKRRRLKKGVVPTVFPEYPAYLRPQPLKERTSENIRKRSAPQHSDKENAPSQKRRKRWEGDGPQEETRDIDQPCCAESQYKTAVLQAHSELIKKLSKFRLSEMTPLNTALEKMSSTKQLRLVLACPACLQQKEPSGNGRSEI</sequence>
<keyword evidence="3" id="KW-0862">Zinc</keyword>
<feature type="region of interest" description="Disordered" evidence="6">
    <location>
        <begin position="227"/>
        <end position="278"/>
    </location>
</feature>
<keyword evidence="4 5" id="KW-0238">DNA-binding</keyword>
<dbReference type="GO" id="GO:0003677">
    <property type="term" value="F:DNA binding"/>
    <property type="evidence" value="ECO:0007669"/>
    <property type="project" value="UniProtKB-UniRule"/>
</dbReference>
<dbReference type="GO" id="GO:0005980">
    <property type="term" value="P:glycogen catabolic process"/>
    <property type="evidence" value="ECO:0007669"/>
    <property type="project" value="InterPro"/>
</dbReference>
<dbReference type="GO" id="GO:0004135">
    <property type="term" value="F:amylo-alpha-1,6-glucosidase activity"/>
    <property type="evidence" value="ECO:0007669"/>
    <property type="project" value="InterPro"/>
</dbReference>
<dbReference type="InterPro" id="IPR032788">
    <property type="entry name" value="AGL_central"/>
</dbReference>
<dbReference type="InterPro" id="IPR038441">
    <property type="entry name" value="THAP_Znf_sf"/>
</dbReference>
<evidence type="ECO:0000256" key="5">
    <source>
        <dbReference type="PROSITE-ProRule" id="PRU00309"/>
    </source>
</evidence>
<dbReference type="InterPro" id="IPR006612">
    <property type="entry name" value="THAP_Znf"/>
</dbReference>
<accession>A0A9J6FW19</accession>
<dbReference type="Gene3D" id="6.20.210.20">
    <property type="entry name" value="THAP domain"/>
    <property type="match status" value="1"/>
</dbReference>
<dbReference type="PANTHER" id="PTHR10569">
    <property type="entry name" value="GLYCOGEN DEBRANCHING ENZYME"/>
    <property type="match status" value="1"/>
</dbReference>
<feature type="compositionally biased region" description="Basic and acidic residues" evidence="6">
    <location>
        <begin position="231"/>
        <end position="241"/>
    </location>
</feature>
<evidence type="ECO:0000256" key="1">
    <source>
        <dbReference type="ARBA" id="ARBA00022723"/>
    </source>
</evidence>
<dbReference type="SMART" id="SM00980">
    <property type="entry name" value="THAP"/>
    <property type="match status" value="1"/>
</dbReference>
<evidence type="ECO:0000256" key="6">
    <source>
        <dbReference type="SAM" id="MobiDB-lite"/>
    </source>
</evidence>
<comment type="caution">
    <text evidence="8">The sequence shown here is derived from an EMBL/GenBank/DDBJ whole genome shotgun (WGS) entry which is preliminary data.</text>
</comment>
<reference evidence="8 9" key="1">
    <citation type="journal article" date="2020" name="Cell">
        <title>Large-Scale Comparative Analyses of Tick Genomes Elucidate Their Genetic Diversity and Vector Capacities.</title>
        <authorList>
            <consortium name="Tick Genome and Microbiome Consortium (TIGMIC)"/>
            <person name="Jia N."/>
            <person name="Wang J."/>
            <person name="Shi W."/>
            <person name="Du L."/>
            <person name="Sun Y."/>
            <person name="Zhan W."/>
            <person name="Jiang J.F."/>
            <person name="Wang Q."/>
            <person name="Zhang B."/>
            <person name="Ji P."/>
            <person name="Bell-Sakyi L."/>
            <person name="Cui X.M."/>
            <person name="Yuan T.T."/>
            <person name="Jiang B.G."/>
            <person name="Yang W.F."/>
            <person name="Lam T.T."/>
            <person name="Chang Q.C."/>
            <person name="Ding S.J."/>
            <person name="Wang X.J."/>
            <person name="Zhu J.G."/>
            <person name="Ruan X.D."/>
            <person name="Zhao L."/>
            <person name="Wei J.T."/>
            <person name="Ye R.Z."/>
            <person name="Que T.C."/>
            <person name="Du C.H."/>
            <person name="Zhou Y.H."/>
            <person name="Cheng J.X."/>
            <person name="Dai P.F."/>
            <person name="Guo W.B."/>
            <person name="Han X.H."/>
            <person name="Huang E.J."/>
            <person name="Li L.F."/>
            <person name="Wei W."/>
            <person name="Gao Y.C."/>
            <person name="Liu J.Z."/>
            <person name="Shao H.Z."/>
            <person name="Wang X."/>
            <person name="Wang C.C."/>
            <person name="Yang T.C."/>
            <person name="Huo Q.B."/>
            <person name="Li W."/>
            <person name="Chen H.Y."/>
            <person name="Chen S.E."/>
            <person name="Zhou L.G."/>
            <person name="Ni X.B."/>
            <person name="Tian J.H."/>
            <person name="Sheng Y."/>
            <person name="Liu T."/>
            <person name="Pan Y.S."/>
            <person name="Xia L.Y."/>
            <person name="Li J."/>
            <person name="Zhao F."/>
            <person name="Cao W.C."/>
        </authorList>
    </citation>
    <scope>NUCLEOTIDE SEQUENCE [LARGE SCALE GENOMIC DNA]</scope>
    <source>
        <strain evidence="8">HaeL-2018</strain>
    </source>
</reference>
<protein>
    <recommendedName>
        <fullName evidence="7">THAP-type domain-containing protein</fullName>
    </recommendedName>
</protein>
<gene>
    <name evidence="8" type="ORF">HPB48_010317</name>
</gene>
<keyword evidence="9" id="KW-1185">Reference proteome</keyword>